<dbReference type="SUPFAM" id="SSF53795">
    <property type="entry name" value="PEP carboxykinase-like"/>
    <property type="match status" value="1"/>
</dbReference>
<dbReference type="GO" id="GO:0016301">
    <property type="term" value="F:kinase activity"/>
    <property type="evidence" value="ECO:0007669"/>
    <property type="project" value="UniProtKB-KW"/>
</dbReference>
<comment type="caution">
    <text evidence="1">The sequence shown here is derived from an EMBL/GenBank/DDBJ whole genome shotgun (WGS) entry which is preliminary data.</text>
</comment>
<gene>
    <name evidence="1" type="ORF">CR103_12905</name>
</gene>
<evidence type="ECO:0000313" key="2">
    <source>
        <dbReference type="Proteomes" id="UP000228593"/>
    </source>
</evidence>
<dbReference type="AlphaFoldDB" id="A0A2G8SZY8"/>
<dbReference type="RefSeq" id="WP_099916400.1">
    <property type="nucleotide sequence ID" value="NZ_BMHS01000024.1"/>
</dbReference>
<name>A0A2G8SZY8_9BURK</name>
<evidence type="ECO:0000313" key="1">
    <source>
        <dbReference type="EMBL" id="PIL39377.1"/>
    </source>
</evidence>
<reference evidence="1 2" key="1">
    <citation type="submission" date="2017-10" db="EMBL/GenBank/DDBJ databases">
        <title>Massilia psychrophilum sp. nov., a novel purple-pigmented bacterium isolated from Tianshan glacier, Xinjiang Municipality, China.</title>
        <authorList>
            <person name="Wang H."/>
        </authorList>
    </citation>
    <scope>NUCLEOTIDE SEQUENCE [LARGE SCALE GENOMIC DNA]</scope>
    <source>
        <strain evidence="1 2">JCM 30813</strain>
    </source>
</reference>
<keyword evidence="1" id="KW-0808">Transferase</keyword>
<organism evidence="1 2">
    <name type="scientific">Massilia psychrophila</name>
    <dbReference type="NCBI Taxonomy" id="1603353"/>
    <lineage>
        <taxon>Bacteria</taxon>
        <taxon>Pseudomonadati</taxon>
        <taxon>Pseudomonadota</taxon>
        <taxon>Betaproteobacteria</taxon>
        <taxon>Burkholderiales</taxon>
        <taxon>Oxalobacteraceae</taxon>
        <taxon>Telluria group</taxon>
        <taxon>Massilia</taxon>
    </lineage>
</organism>
<sequence>MPAVSTLARPQLDALLRGSGLYLRTGPFTTCIKSTIPHIIDGIARMYAAHRFEPQADYADFYVTLSASAGWRRWFRRQVNFHFDGDHPFLPLPLDQAFPMLEWVLNWCITGRAHSYLILHAAVVEKHGRAVIMPAPPGSGKSTLCAALVNSGWRLLSDELTLVGLDDGLLTPVPRPISLKNASIGVIRAFVADAVMSRAVAGTVKGTIAHLLPPAASIARAGERALPGWVIFPRYQAGSALVMAPLPKARAFMQVAENSFNYSVVGAAGFAALGGLIERSDCYQFTYSSLAEAIERFDALARGAP</sequence>
<dbReference type="Gene3D" id="3.40.50.300">
    <property type="entry name" value="P-loop containing nucleotide triphosphate hydrolases"/>
    <property type="match status" value="1"/>
</dbReference>
<dbReference type="InterPro" id="IPR027600">
    <property type="entry name" value="HprK-rel_A"/>
</dbReference>
<keyword evidence="1" id="KW-0418">Kinase</keyword>
<dbReference type="EMBL" id="PDOB01000019">
    <property type="protein sequence ID" value="PIL39377.1"/>
    <property type="molecule type" value="Genomic_DNA"/>
</dbReference>
<proteinExistence type="predicted"/>
<dbReference type="OrthoDB" id="4544211at2"/>
<dbReference type="Proteomes" id="UP000228593">
    <property type="component" value="Unassembled WGS sequence"/>
</dbReference>
<dbReference type="NCBIfam" id="TIGR04352">
    <property type="entry name" value="HprK_rel_A"/>
    <property type="match status" value="1"/>
</dbReference>
<protein>
    <submittedName>
        <fullName evidence="1">HprK-related kinase A</fullName>
    </submittedName>
</protein>
<keyword evidence="2" id="KW-1185">Reference proteome</keyword>
<dbReference type="InterPro" id="IPR027417">
    <property type="entry name" value="P-loop_NTPase"/>
</dbReference>
<accession>A0A2G8SZY8</accession>